<dbReference type="SUPFAM" id="SSF56801">
    <property type="entry name" value="Acetyl-CoA synthetase-like"/>
    <property type="match status" value="1"/>
</dbReference>
<name>A0A158QMX7_HAEPC</name>
<keyword evidence="2" id="KW-1185">Reference proteome</keyword>
<dbReference type="OMA" id="WEVVAFY"/>
<gene>
    <name evidence="1" type="ORF">HPLM_LOCUS9406</name>
</gene>
<dbReference type="AlphaFoldDB" id="A0A158QMX7"/>
<accession>A0A158QMX7</accession>
<evidence type="ECO:0000313" key="3">
    <source>
        <dbReference type="WBParaSite" id="HPLM_0000941401-mRNA-1"/>
    </source>
</evidence>
<reference evidence="3" key="1">
    <citation type="submission" date="2016-04" db="UniProtKB">
        <authorList>
            <consortium name="WormBaseParasite"/>
        </authorList>
    </citation>
    <scope>IDENTIFICATION</scope>
</reference>
<evidence type="ECO:0000313" key="2">
    <source>
        <dbReference type="Proteomes" id="UP000268014"/>
    </source>
</evidence>
<evidence type="ECO:0000313" key="1">
    <source>
        <dbReference type="EMBL" id="VDO37407.1"/>
    </source>
</evidence>
<sequence length="303" mass="33752">MFNDGVDVIDTIQSNAKAGRIAFVGGELYDETLASIRLYDAARAIANYIACLFPENVSAFIFSENRWEVVAFYLGVRLFGGSVKFLDYTASEDNGELSFSEKLQQDFRGCELVLCAGKDLMNVFRGTVEKNVKIIVIPPARIPYNAISFDEVLQIRINRGLSLHNVCYSEKTSRLLRATLQSTGPAQGWTPQNSLCAVIAPLHQRVHFDIAISCILLGIPVLLATVHNLDGFMRTTRNHGIDIVSIDEPTLLTLKAKCDTPSLTVTTVLFEGQLTADLKDKLYEVFPRIRTLREVNEEFLAKL</sequence>
<reference evidence="1 2" key="2">
    <citation type="submission" date="2018-11" db="EMBL/GenBank/DDBJ databases">
        <authorList>
            <consortium name="Pathogen Informatics"/>
        </authorList>
    </citation>
    <scope>NUCLEOTIDE SEQUENCE [LARGE SCALE GENOMIC DNA]</scope>
    <source>
        <strain evidence="1 2">MHpl1</strain>
    </source>
</reference>
<dbReference type="WBParaSite" id="HPLM_0000941401-mRNA-1">
    <property type="protein sequence ID" value="HPLM_0000941401-mRNA-1"/>
    <property type="gene ID" value="HPLM_0000941401"/>
</dbReference>
<organism evidence="3">
    <name type="scientific">Haemonchus placei</name>
    <name type="common">Barber's pole worm</name>
    <dbReference type="NCBI Taxonomy" id="6290"/>
    <lineage>
        <taxon>Eukaryota</taxon>
        <taxon>Metazoa</taxon>
        <taxon>Ecdysozoa</taxon>
        <taxon>Nematoda</taxon>
        <taxon>Chromadorea</taxon>
        <taxon>Rhabditida</taxon>
        <taxon>Rhabditina</taxon>
        <taxon>Rhabditomorpha</taxon>
        <taxon>Strongyloidea</taxon>
        <taxon>Trichostrongylidae</taxon>
        <taxon>Haemonchus</taxon>
    </lineage>
</organism>
<dbReference type="OrthoDB" id="5781193at2759"/>
<dbReference type="EMBL" id="UZAF01017056">
    <property type="protein sequence ID" value="VDO37407.1"/>
    <property type="molecule type" value="Genomic_DNA"/>
</dbReference>
<dbReference type="Proteomes" id="UP000268014">
    <property type="component" value="Unassembled WGS sequence"/>
</dbReference>
<proteinExistence type="predicted"/>
<protein>
    <submittedName>
        <fullName evidence="3">AMP-binding domain-containing protein</fullName>
    </submittedName>
</protein>